<dbReference type="GO" id="GO:0016491">
    <property type="term" value="F:oxidoreductase activity"/>
    <property type="evidence" value="ECO:0007669"/>
    <property type="project" value="UniProtKB-KW"/>
</dbReference>
<proteinExistence type="predicted"/>
<dbReference type="AlphaFoldDB" id="A0A0D3JEI4"/>
<protein>
    <recommendedName>
        <fullName evidence="2">NADP-dependent oxidoreductase domain-containing protein</fullName>
    </recommendedName>
</protein>
<dbReference type="STRING" id="2903.R1EM22"/>
<dbReference type="InterPro" id="IPR023210">
    <property type="entry name" value="NADP_OxRdtase_dom"/>
</dbReference>
<name>A0A0D3JEI4_EMIH1</name>
<dbReference type="InterPro" id="IPR036812">
    <property type="entry name" value="NAD(P)_OxRdtase_dom_sf"/>
</dbReference>
<dbReference type="Gene3D" id="3.20.20.100">
    <property type="entry name" value="NADP-dependent oxidoreductase domain"/>
    <property type="match status" value="1"/>
</dbReference>
<keyword evidence="1" id="KW-0560">Oxidoreductase</keyword>
<dbReference type="HOGENOM" id="CLU_023205_2_3_1"/>
<organism evidence="3 4">
    <name type="scientific">Emiliania huxleyi (strain CCMP1516)</name>
    <dbReference type="NCBI Taxonomy" id="280463"/>
    <lineage>
        <taxon>Eukaryota</taxon>
        <taxon>Haptista</taxon>
        <taxon>Haptophyta</taxon>
        <taxon>Prymnesiophyceae</taxon>
        <taxon>Isochrysidales</taxon>
        <taxon>Noelaerhabdaceae</taxon>
        <taxon>Emiliania</taxon>
    </lineage>
</organism>
<dbReference type="InterPro" id="IPR050523">
    <property type="entry name" value="AKR_Detox_Biosynth"/>
</dbReference>
<dbReference type="InterPro" id="IPR020471">
    <property type="entry name" value="AKR"/>
</dbReference>
<dbReference type="PANTHER" id="PTHR43364:SF4">
    <property type="entry name" value="NAD(P)-LINKED OXIDOREDUCTASE SUPERFAMILY PROTEIN"/>
    <property type="match status" value="1"/>
</dbReference>
<dbReference type="GeneID" id="17267459"/>
<dbReference type="EnsemblProtists" id="EOD21919">
    <property type="protein sequence ID" value="EOD21919"/>
    <property type="gene ID" value="EMIHUDRAFT_469722"/>
</dbReference>
<feature type="domain" description="NADP-dependent oxidoreductase" evidence="2">
    <location>
        <begin position="48"/>
        <end position="380"/>
    </location>
</feature>
<dbReference type="RefSeq" id="XP_005774348.1">
    <property type="nucleotide sequence ID" value="XM_005774291.1"/>
</dbReference>
<evidence type="ECO:0000256" key="1">
    <source>
        <dbReference type="ARBA" id="ARBA00023002"/>
    </source>
</evidence>
<dbReference type="SUPFAM" id="SSF51430">
    <property type="entry name" value="NAD(P)-linked oxidoreductase"/>
    <property type="match status" value="1"/>
</dbReference>
<accession>A0A0D3JEI4</accession>
<evidence type="ECO:0000313" key="4">
    <source>
        <dbReference type="Proteomes" id="UP000013827"/>
    </source>
</evidence>
<dbReference type="PROSITE" id="PS00062">
    <property type="entry name" value="ALDOKETO_REDUCTASE_2"/>
    <property type="match status" value="1"/>
</dbReference>
<dbReference type="Pfam" id="PF00248">
    <property type="entry name" value="Aldo_ket_red"/>
    <property type="match status" value="1"/>
</dbReference>
<reference evidence="4" key="1">
    <citation type="journal article" date="2013" name="Nature">
        <title>Pan genome of the phytoplankton Emiliania underpins its global distribution.</title>
        <authorList>
            <person name="Read B.A."/>
            <person name="Kegel J."/>
            <person name="Klute M.J."/>
            <person name="Kuo A."/>
            <person name="Lefebvre S.C."/>
            <person name="Maumus F."/>
            <person name="Mayer C."/>
            <person name="Miller J."/>
            <person name="Monier A."/>
            <person name="Salamov A."/>
            <person name="Young J."/>
            <person name="Aguilar M."/>
            <person name="Claverie J.M."/>
            <person name="Frickenhaus S."/>
            <person name="Gonzalez K."/>
            <person name="Herman E.K."/>
            <person name="Lin Y.C."/>
            <person name="Napier J."/>
            <person name="Ogata H."/>
            <person name="Sarno A.F."/>
            <person name="Shmutz J."/>
            <person name="Schroeder D."/>
            <person name="de Vargas C."/>
            <person name="Verret F."/>
            <person name="von Dassow P."/>
            <person name="Valentin K."/>
            <person name="Van de Peer Y."/>
            <person name="Wheeler G."/>
            <person name="Dacks J.B."/>
            <person name="Delwiche C.F."/>
            <person name="Dyhrman S.T."/>
            <person name="Glockner G."/>
            <person name="John U."/>
            <person name="Richards T."/>
            <person name="Worden A.Z."/>
            <person name="Zhang X."/>
            <person name="Grigoriev I.V."/>
            <person name="Allen A.E."/>
            <person name="Bidle K."/>
            <person name="Borodovsky M."/>
            <person name="Bowler C."/>
            <person name="Brownlee C."/>
            <person name="Cock J.M."/>
            <person name="Elias M."/>
            <person name="Gladyshev V.N."/>
            <person name="Groth M."/>
            <person name="Guda C."/>
            <person name="Hadaegh A."/>
            <person name="Iglesias-Rodriguez M.D."/>
            <person name="Jenkins J."/>
            <person name="Jones B.M."/>
            <person name="Lawson T."/>
            <person name="Leese F."/>
            <person name="Lindquist E."/>
            <person name="Lobanov A."/>
            <person name="Lomsadze A."/>
            <person name="Malik S.B."/>
            <person name="Marsh M.E."/>
            <person name="Mackinder L."/>
            <person name="Mock T."/>
            <person name="Mueller-Roeber B."/>
            <person name="Pagarete A."/>
            <person name="Parker M."/>
            <person name="Probert I."/>
            <person name="Quesneville H."/>
            <person name="Raines C."/>
            <person name="Rensing S.A."/>
            <person name="Riano-Pachon D.M."/>
            <person name="Richier S."/>
            <person name="Rokitta S."/>
            <person name="Shiraiwa Y."/>
            <person name="Soanes D.M."/>
            <person name="van der Giezen M."/>
            <person name="Wahlund T.M."/>
            <person name="Williams B."/>
            <person name="Wilson W."/>
            <person name="Wolfe G."/>
            <person name="Wurch L.L."/>
        </authorList>
    </citation>
    <scope>NUCLEOTIDE SEQUENCE</scope>
</reference>
<dbReference type="PaxDb" id="2903-EOD21919"/>
<dbReference type="KEGG" id="ehx:EMIHUDRAFT_469722"/>
<dbReference type="Proteomes" id="UP000013827">
    <property type="component" value="Unassembled WGS sequence"/>
</dbReference>
<dbReference type="PRINTS" id="PR00069">
    <property type="entry name" value="ALDKETRDTASE"/>
</dbReference>
<sequence>MAGFLLQFAPAVVAPRRHPAVVGRASTIGGTPAVTDRTAVGTLSLPSLGIGTIAWNGKTEEDKARIAGVAAAAQARGLDFFDTAERYGASPLSLIPAALAGLGLPVDKSYLGGDCESNLAEWGRGATVATKFTPTPWRRQASDVVDAARGSCERLGVDSIDLYQLHMPDIIQPFRAFGVVDRKDEIYWDGLAEAYKSGLVRNVGVSNYGGALLERAQEHLARQGVPLVSNQIAFNLLCRREGSLATLEKGNELGVRTLAYYPLAMGLLTGKLAARNLRQAVLEKRVSPQRAADLCRYLEGGSGGTAGDIPRNGVLPLLEAVSDVAAARSKTPAQVALNWVMCKGAIPVGGASSVSQVEDNLGALGWRLEPSEVGQLDAAADDLPFDFKGAGFQTTDSKFVGYGFERWVLN</sequence>
<dbReference type="PANTHER" id="PTHR43364">
    <property type="entry name" value="NADH-SPECIFIC METHYLGLYOXAL REDUCTASE-RELATED"/>
    <property type="match status" value="1"/>
</dbReference>
<evidence type="ECO:0000313" key="3">
    <source>
        <dbReference type="EnsemblProtists" id="EOD21919"/>
    </source>
</evidence>
<reference evidence="3" key="2">
    <citation type="submission" date="2024-10" db="UniProtKB">
        <authorList>
            <consortium name="EnsemblProtists"/>
        </authorList>
    </citation>
    <scope>IDENTIFICATION</scope>
</reference>
<dbReference type="eggNOG" id="KOG1575">
    <property type="taxonomic scope" value="Eukaryota"/>
</dbReference>
<evidence type="ECO:0000259" key="2">
    <source>
        <dbReference type="Pfam" id="PF00248"/>
    </source>
</evidence>
<keyword evidence="4" id="KW-1185">Reference proteome</keyword>
<dbReference type="InterPro" id="IPR018170">
    <property type="entry name" value="Aldo/ket_reductase_CS"/>
</dbReference>